<name>A0A429G4N1_9CREN</name>
<evidence type="ECO:0000256" key="3">
    <source>
        <dbReference type="ARBA" id="ARBA00022989"/>
    </source>
</evidence>
<dbReference type="EMBL" id="RCOR01000025">
    <property type="protein sequence ID" value="RSN68780.1"/>
    <property type="molecule type" value="Genomic_DNA"/>
</dbReference>
<comment type="caution">
    <text evidence="7">The sequence shown here is derived from an EMBL/GenBank/DDBJ whole genome shotgun (WGS) entry which is preliminary data.</text>
</comment>
<dbReference type="RefSeq" id="WP_125741870.1">
    <property type="nucleotide sequence ID" value="NZ_RCOR01000025.1"/>
</dbReference>
<evidence type="ECO:0000256" key="1">
    <source>
        <dbReference type="ARBA" id="ARBA00004370"/>
    </source>
</evidence>
<feature type="domain" description="Mechanosensitive ion channel MscS" evidence="6">
    <location>
        <begin position="131"/>
        <end position="191"/>
    </location>
</feature>
<dbReference type="PANTHER" id="PTHR30221:SF1">
    <property type="entry name" value="SMALL-CONDUCTANCE MECHANOSENSITIVE CHANNEL"/>
    <property type="match status" value="1"/>
</dbReference>
<sequence length="197" mass="21030">MAMKGQLRRSIASIFLWTFLYFLINSIVFVTIPSIFPGISETLEKYYVYLSVGITLLLGYMIVSSLSDFAYWSIRLKYEEGTAGAVRSVIKIIGVGSLLSGIAGAVAGGAAGVALGGFIGIVIGQASQQIIGQGVAGLIVLVTRPISIGDRITVSNETGVVRDISTMFTVIERDDKSVVMIPNGMLMGSKIYKFQSS</sequence>
<reference evidence="7 8" key="1">
    <citation type="submission" date="2018-10" db="EMBL/GenBank/DDBJ databases">
        <title>Co-occurring genomic capacity for anaerobic methane metabolism and dissimilatory sulfite reduction discovered in the Korarchaeota.</title>
        <authorList>
            <person name="Mckay L.J."/>
            <person name="Dlakic M."/>
            <person name="Fields M.W."/>
            <person name="Delmont T.O."/>
            <person name="Eren A.M."/>
            <person name="Jay Z.J."/>
            <person name="Klingelsmith K.B."/>
            <person name="Rusch D.B."/>
            <person name="Inskeep W.P."/>
        </authorList>
    </citation>
    <scope>NUCLEOTIDE SEQUENCE [LARGE SCALE GENOMIC DNA]</scope>
    <source>
        <strain evidence="7 8">WS</strain>
    </source>
</reference>
<feature type="transmembrane region" description="Helical" evidence="5">
    <location>
        <begin position="48"/>
        <end position="71"/>
    </location>
</feature>
<evidence type="ECO:0000256" key="2">
    <source>
        <dbReference type="ARBA" id="ARBA00022692"/>
    </source>
</evidence>
<evidence type="ECO:0000313" key="7">
    <source>
        <dbReference type="EMBL" id="RSN68780.1"/>
    </source>
</evidence>
<evidence type="ECO:0000256" key="4">
    <source>
        <dbReference type="ARBA" id="ARBA00023136"/>
    </source>
</evidence>
<dbReference type="InterPro" id="IPR006685">
    <property type="entry name" value="MscS_channel_2nd"/>
</dbReference>
<evidence type="ECO:0000259" key="6">
    <source>
        <dbReference type="Pfam" id="PF00924"/>
    </source>
</evidence>
<dbReference type="GO" id="GO:0016020">
    <property type="term" value="C:membrane"/>
    <property type="evidence" value="ECO:0007669"/>
    <property type="project" value="UniProtKB-SubCell"/>
</dbReference>
<dbReference type="GO" id="GO:0008381">
    <property type="term" value="F:mechanosensitive monoatomic ion channel activity"/>
    <property type="evidence" value="ECO:0007669"/>
    <property type="project" value="InterPro"/>
</dbReference>
<evidence type="ECO:0000256" key="5">
    <source>
        <dbReference type="SAM" id="Phobius"/>
    </source>
</evidence>
<keyword evidence="2 5" id="KW-0812">Transmembrane</keyword>
<dbReference type="AlphaFoldDB" id="A0A429G4N1"/>
<evidence type="ECO:0000313" key="8">
    <source>
        <dbReference type="Proteomes" id="UP000278149"/>
    </source>
</evidence>
<protein>
    <submittedName>
        <fullName evidence="7">Mechanosensitive ion channel family protein</fullName>
    </submittedName>
</protein>
<accession>A0A429G4N1</accession>
<dbReference type="InterPro" id="IPR010920">
    <property type="entry name" value="LSM_dom_sf"/>
</dbReference>
<keyword evidence="3 5" id="KW-1133">Transmembrane helix</keyword>
<dbReference type="Proteomes" id="UP000278149">
    <property type="component" value="Unassembled WGS sequence"/>
</dbReference>
<feature type="transmembrane region" description="Helical" evidence="5">
    <location>
        <begin position="92"/>
        <end position="123"/>
    </location>
</feature>
<dbReference type="PANTHER" id="PTHR30221">
    <property type="entry name" value="SMALL-CONDUCTANCE MECHANOSENSITIVE CHANNEL"/>
    <property type="match status" value="1"/>
</dbReference>
<comment type="subcellular location">
    <subcellularLocation>
        <location evidence="1">Membrane</location>
    </subcellularLocation>
</comment>
<feature type="transmembrane region" description="Helical" evidence="5">
    <location>
        <begin position="12"/>
        <end position="36"/>
    </location>
</feature>
<dbReference type="InterPro" id="IPR045275">
    <property type="entry name" value="MscS_archaea/bacteria_type"/>
</dbReference>
<dbReference type="Gene3D" id="2.30.30.60">
    <property type="match status" value="1"/>
</dbReference>
<dbReference type="Pfam" id="PF00924">
    <property type="entry name" value="MS_channel_2nd"/>
    <property type="match status" value="1"/>
</dbReference>
<keyword evidence="4 5" id="KW-0472">Membrane</keyword>
<dbReference type="SUPFAM" id="SSF50182">
    <property type="entry name" value="Sm-like ribonucleoproteins"/>
    <property type="match status" value="1"/>
</dbReference>
<dbReference type="InterPro" id="IPR023408">
    <property type="entry name" value="MscS_beta-dom_sf"/>
</dbReference>
<organism evidence="7 8">
    <name type="scientific">Candidatus Korarchaeum cryptofilum</name>
    <dbReference type="NCBI Taxonomy" id="498846"/>
    <lineage>
        <taxon>Archaea</taxon>
        <taxon>Thermoproteota</taxon>
        <taxon>Candidatus Korarchaeia</taxon>
        <taxon>Candidatus Korarchaeales</taxon>
        <taxon>Candidatus Korarchaeaceae</taxon>
        <taxon>Candidatus Korarchaeum</taxon>
    </lineage>
</organism>
<gene>
    <name evidence="7" type="ORF">D9Q81_05525</name>
</gene>
<proteinExistence type="predicted"/>